<keyword evidence="3" id="KW-1185">Reference proteome</keyword>
<dbReference type="Proteomes" id="UP000006051">
    <property type="component" value="Chromosome"/>
</dbReference>
<name>I4A383_ORNRL</name>
<dbReference type="AlphaFoldDB" id="I4A383"/>
<organism evidence="2 3">
    <name type="scientific">Ornithobacterium rhinotracheale (strain ATCC 51463 / DSM 15997 / CCUG 23171 / CIP 104009 / LMG 9086)</name>
    <dbReference type="NCBI Taxonomy" id="867902"/>
    <lineage>
        <taxon>Bacteria</taxon>
        <taxon>Pseudomonadati</taxon>
        <taxon>Bacteroidota</taxon>
        <taxon>Flavobacteriia</taxon>
        <taxon>Flavobacteriales</taxon>
        <taxon>Weeksellaceae</taxon>
        <taxon>Ornithobacterium</taxon>
    </lineage>
</organism>
<keyword evidence="1" id="KW-1133">Transmembrane helix</keyword>
<dbReference type="KEGG" id="orh:Ornrh_2286"/>
<dbReference type="EMBL" id="CP003283">
    <property type="protein sequence ID" value="AFL98417.1"/>
    <property type="molecule type" value="Genomic_DNA"/>
</dbReference>
<evidence type="ECO:0000256" key="1">
    <source>
        <dbReference type="SAM" id="Phobius"/>
    </source>
</evidence>
<gene>
    <name evidence="2" type="ordered locus">Ornrh_2286</name>
</gene>
<keyword evidence="1" id="KW-0812">Transmembrane</keyword>
<dbReference type="GeneID" id="71570352"/>
<dbReference type="GeneID" id="97258857"/>
<keyword evidence="1" id="KW-0472">Membrane</keyword>
<dbReference type="RefSeq" id="WP_014791918.1">
    <property type="nucleotide sequence ID" value="NC_018016.1"/>
</dbReference>
<sequence length="102" mass="11735">MKKKTLFIIGVICSLIVAFYIALWIGISTQGAHSFEESVNLFNSYFPAIIDGTYLLILLSLTAIICFWQTKKKDVSTNYKQIGNYLMILNFIFSVWLIWTLL</sequence>
<dbReference type="STRING" id="867902.Ornrh_2286"/>
<feature type="transmembrane region" description="Helical" evidence="1">
    <location>
        <begin position="45"/>
        <end position="70"/>
    </location>
</feature>
<protein>
    <submittedName>
        <fullName evidence="2">Uncharacterized protein</fullName>
    </submittedName>
</protein>
<dbReference type="HOGENOM" id="CLU_2274518_0_0_10"/>
<accession>I4A383</accession>
<proteinExistence type="predicted"/>
<feature type="transmembrane region" description="Helical" evidence="1">
    <location>
        <begin position="82"/>
        <end position="99"/>
    </location>
</feature>
<reference evidence="2 3" key="1">
    <citation type="submission" date="2012-06" db="EMBL/GenBank/DDBJ databases">
        <title>The complete genome of Ornithobacterium rhinotracheale DSM 15997.</title>
        <authorList>
            <consortium name="US DOE Joint Genome Institute (JGI-PGF)"/>
            <person name="Lucas S."/>
            <person name="Copeland A."/>
            <person name="Lapidus A."/>
            <person name="Goodwin L."/>
            <person name="Pitluck S."/>
            <person name="Peters L."/>
            <person name="Mikhailova N."/>
            <person name="Teshima H."/>
            <person name="Kyrpides N."/>
            <person name="Mavromatis K."/>
            <person name="Pagani I."/>
            <person name="Ivanova N."/>
            <person name="Ovchinnikova G."/>
            <person name="Zeytun A."/>
            <person name="Detter J.C."/>
            <person name="Han C."/>
            <person name="Land M."/>
            <person name="Hauser L."/>
            <person name="Markowitz V."/>
            <person name="Cheng J.-F."/>
            <person name="Hugenholtz P."/>
            <person name="Woyke T."/>
            <person name="Wu D."/>
            <person name="Lang E."/>
            <person name="Kopitz M."/>
            <person name="Brambilla E."/>
            <person name="Klenk H.-P."/>
            <person name="Eisen J.A."/>
        </authorList>
    </citation>
    <scope>NUCLEOTIDE SEQUENCE [LARGE SCALE GENOMIC DNA]</scope>
    <source>
        <strain evidence="3">ATCC 51463 / DSM 15997 / CCUG 23171 / LMG 9086</strain>
    </source>
</reference>
<evidence type="ECO:0000313" key="2">
    <source>
        <dbReference type="EMBL" id="AFL98417.1"/>
    </source>
</evidence>
<evidence type="ECO:0000313" key="3">
    <source>
        <dbReference type="Proteomes" id="UP000006051"/>
    </source>
</evidence>
<feature type="transmembrane region" description="Helical" evidence="1">
    <location>
        <begin position="7"/>
        <end position="25"/>
    </location>
</feature>